<protein>
    <recommendedName>
        <fullName evidence="4">YD repeat-containing protein</fullName>
    </recommendedName>
</protein>
<dbReference type="OrthoDB" id="794757at2"/>
<keyword evidence="3" id="KW-1185">Reference proteome</keyword>
<feature type="signal peptide" evidence="1">
    <location>
        <begin position="1"/>
        <end position="17"/>
    </location>
</feature>
<reference evidence="2 3" key="1">
    <citation type="submission" date="2018-07" db="EMBL/GenBank/DDBJ databases">
        <title>Chitinophaga K2CV101002-2 sp. nov., isolated from a monsoon evergreen broad-leaved forest soil.</title>
        <authorList>
            <person name="Lv Y."/>
        </authorList>
    </citation>
    <scope>NUCLEOTIDE SEQUENCE [LARGE SCALE GENOMIC DNA]</scope>
    <source>
        <strain evidence="2 3">GDMCC 1.1288</strain>
    </source>
</reference>
<gene>
    <name evidence="2" type="ORF">DVR12_11580</name>
</gene>
<dbReference type="AlphaFoldDB" id="A0A3E1Y9U4"/>
<evidence type="ECO:0000313" key="2">
    <source>
        <dbReference type="EMBL" id="RFS22442.1"/>
    </source>
</evidence>
<evidence type="ECO:0000313" key="3">
    <source>
        <dbReference type="Proteomes" id="UP000260644"/>
    </source>
</evidence>
<accession>A0A3E1Y9U4</accession>
<comment type="caution">
    <text evidence="2">The sequence shown here is derived from an EMBL/GenBank/DDBJ whole genome shotgun (WGS) entry which is preliminary data.</text>
</comment>
<proteinExistence type="predicted"/>
<organism evidence="2 3">
    <name type="scientific">Chitinophaga silvatica</name>
    <dbReference type="NCBI Taxonomy" id="2282649"/>
    <lineage>
        <taxon>Bacteria</taxon>
        <taxon>Pseudomonadati</taxon>
        <taxon>Bacteroidota</taxon>
        <taxon>Chitinophagia</taxon>
        <taxon>Chitinophagales</taxon>
        <taxon>Chitinophagaceae</taxon>
        <taxon>Chitinophaga</taxon>
    </lineage>
</organism>
<dbReference type="EMBL" id="QPMM01000006">
    <property type="protein sequence ID" value="RFS22442.1"/>
    <property type="molecule type" value="Genomic_DNA"/>
</dbReference>
<dbReference type="RefSeq" id="WP_116975839.1">
    <property type="nucleotide sequence ID" value="NZ_QPMM01000006.1"/>
</dbReference>
<dbReference type="Proteomes" id="UP000260644">
    <property type="component" value="Unassembled WGS sequence"/>
</dbReference>
<sequence length="193" mass="21979">MIKYWLITALFTTISLAACNLNSSSPDRKATDKFLNLQAYFQNESKYLGSGNYTLNKSIVLNNKQDLVSTPGDSTAIHDLFKPFMDVDLNKPSLREEYDTSSIYDPFSGKTTVIYNSKGKQTSPSEITMELDKQGNIQQIHVHSYTTNLVYEYRQDLQYLQHKQVRMTTYQKIAFLQPKILEAVVSIAPKTGN</sequence>
<name>A0A3E1Y9U4_9BACT</name>
<dbReference type="PROSITE" id="PS51257">
    <property type="entry name" value="PROKAR_LIPOPROTEIN"/>
    <property type="match status" value="1"/>
</dbReference>
<feature type="chain" id="PRO_5017751705" description="YD repeat-containing protein" evidence="1">
    <location>
        <begin position="18"/>
        <end position="193"/>
    </location>
</feature>
<evidence type="ECO:0000256" key="1">
    <source>
        <dbReference type="SAM" id="SignalP"/>
    </source>
</evidence>
<keyword evidence="1" id="KW-0732">Signal</keyword>
<evidence type="ECO:0008006" key="4">
    <source>
        <dbReference type="Google" id="ProtNLM"/>
    </source>
</evidence>